<dbReference type="STRING" id="1286106.MPL1_10617"/>
<feature type="domain" description="PilZ" evidence="1">
    <location>
        <begin position="8"/>
        <end position="99"/>
    </location>
</feature>
<dbReference type="Gene3D" id="2.40.10.220">
    <property type="entry name" value="predicted glycosyltransferase like domains"/>
    <property type="match status" value="1"/>
</dbReference>
<dbReference type="EMBL" id="APHR01000058">
    <property type="protein sequence ID" value="EMR12379.1"/>
    <property type="molecule type" value="Genomic_DNA"/>
</dbReference>
<dbReference type="OrthoDB" id="5290589at2"/>
<dbReference type="Pfam" id="PF07238">
    <property type="entry name" value="PilZ"/>
    <property type="match status" value="1"/>
</dbReference>
<proteinExistence type="predicted"/>
<dbReference type="PATRIC" id="fig|1286106.3.peg.2126"/>
<evidence type="ECO:0000313" key="3">
    <source>
        <dbReference type="Proteomes" id="UP000012019"/>
    </source>
</evidence>
<dbReference type="SUPFAM" id="SSF141371">
    <property type="entry name" value="PilZ domain-like"/>
    <property type="match status" value="1"/>
</dbReference>
<dbReference type="AlphaFoldDB" id="M7PPJ8"/>
<protein>
    <recommendedName>
        <fullName evidence="1">PilZ domain-containing protein</fullName>
    </recommendedName>
</protein>
<evidence type="ECO:0000259" key="1">
    <source>
        <dbReference type="Pfam" id="PF07238"/>
    </source>
</evidence>
<name>M7PPJ8_9GAMM</name>
<gene>
    <name evidence="2" type="ORF">MPL1_10617</name>
</gene>
<dbReference type="GO" id="GO:0035438">
    <property type="term" value="F:cyclic-di-GMP binding"/>
    <property type="evidence" value="ECO:0007669"/>
    <property type="project" value="InterPro"/>
</dbReference>
<dbReference type="eggNOG" id="ENOG5033H7Q">
    <property type="taxonomic scope" value="Bacteria"/>
</dbReference>
<accession>M7PPJ8</accession>
<dbReference type="Proteomes" id="UP000012019">
    <property type="component" value="Unassembled WGS sequence"/>
</dbReference>
<organism evidence="2 3">
    <name type="scientific">Methylophaga lonarensis MPL</name>
    <dbReference type="NCBI Taxonomy" id="1286106"/>
    <lineage>
        <taxon>Bacteria</taxon>
        <taxon>Pseudomonadati</taxon>
        <taxon>Pseudomonadota</taxon>
        <taxon>Gammaproteobacteria</taxon>
        <taxon>Thiotrichales</taxon>
        <taxon>Piscirickettsiaceae</taxon>
        <taxon>Methylophaga</taxon>
    </lineage>
</organism>
<dbReference type="RefSeq" id="WP_009727091.1">
    <property type="nucleotide sequence ID" value="NZ_APHR01000058.1"/>
</dbReference>
<comment type="caution">
    <text evidence="2">The sequence shown here is derived from an EMBL/GenBank/DDBJ whole genome shotgun (WGS) entry which is preliminary data.</text>
</comment>
<keyword evidence="3" id="KW-1185">Reference proteome</keyword>
<sequence length="101" mass="11154">MSSQDYEEKRDYFRMQIKAAMTFTLDGEGITYHAQSADLSAGGLAMCSDHAPQIGQSIHIHMPSASENIAAFDAHGKVMRVMPHPDQADQYLISVALTHME</sequence>
<reference evidence="2 3" key="1">
    <citation type="journal article" date="2013" name="Genome Announc.">
        <title>Draft Genome Sequence of Methylophaga lonarensis MPLT, a Haloalkaliphilic (Non-Methane-Utilizing) Methylotroph.</title>
        <authorList>
            <person name="Shetty S.A."/>
            <person name="Marathe N.P."/>
            <person name="Munot H."/>
            <person name="Antony C.P."/>
            <person name="Dhotre D.P."/>
            <person name="Murrell J.C."/>
            <person name="Shouche Y.S."/>
        </authorList>
    </citation>
    <scope>NUCLEOTIDE SEQUENCE [LARGE SCALE GENOMIC DNA]</scope>
    <source>
        <strain evidence="2 3">MPL</strain>
    </source>
</reference>
<evidence type="ECO:0000313" key="2">
    <source>
        <dbReference type="EMBL" id="EMR12379.1"/>
    </source>
</evidence>
<dbReference type="InterPro" id="IPR009875">
    <property type="entry name" value="PilZ_domain"/>
</dbReference>